<dbReference type="Proteomes" id="UP000199245">
    <property type="component" value="Unassembled WGS sequence"/>
</dbReference>
<proteinExistence type="predicted"/>
<name>A0A1G7PVH2_9BRAD</name>
<evidence type="ECO:0000313" key="1">
    <source>
        <dbReference type="EMBL" id="SDF90251.1"/>
    </source>
</evidence>
<dbReference type="EMBL" id="FMZW01000085">
    <property type="protein sequence ID" value="SDF90251.1"/>
    <property type="molecule type" value="Genomic_DNA"/>
</dbReference>
<accession>A0A1G7PVH2</accession>
<evidence type="ECO:0000313" key="2">
    <source>
        <dbReference type="Proteomes" id="UP000199245"/>
    </source>
</evidence>
<reference evidence="1 2" key="1">
    <citation type="submission" date="2016-10" db="EMBL/GenBank/DDBJ databases">
        <authorList>
            <person name="de Groot N.N."/>
        </authorList>
    </citation>
    <scope>NUCLEOTIDE SEQUENCE [LARGE SCALE GENOMIC DNA]</scope>
    <source>
        <strain evidence="1 2">R5</strain>
    </source>
</reference>
<protein>
    <submittedName>
        <fullName evidence="1">Uncharacterized protein</fullName>
    </submittedName>
</protein>
<organism evidence="1 2">
    <name type="scientific">Bradyrhizobium brasilense</name>
    <dbReference type="NCBI Taxonomy" id="1419277"/>
    <lineage>
        <taxon>Bacteria</taxon>
        <taxon>Pseudomonadati</taxon>
        <taxon>Pseudomonadota</taxon>
        <taxon>Alphaproteobacteria</taxon>
        <taxon>Hyphomicrobiales</taxon>
        <taxon>Nitrobacteraceae</taxon>
        <taxon>Bradyrhizobium</taxon>
    </lineage>
</organism>
<sequence>MRIFNVTSFDAEMIARSYETVQRSCELLRRTQHLTRYLLERQHDPLFSIDAPEDEPQH</sequence>
<gene>
    <name evidence="1" type="ORF">SAMN05216337_108513</name>
</gene>
<dbReference type="AlphaFoldDB" id="A0A1G7PVH2"/>